<dbReference type="GO" id="GO:0005739">
    <property type="term" value="C:mitochondrion"/>
    <property type="evidence" value="ECO:0007669"/>
    <property type="project" value="TreeGrafter"/>
</dbReference>
<dbReference type="Proteomes" id="UP001305647">
    <property type="component" value="Unassembled WGS sequence"/>
</dbReference>
<evidence type="ECO:0000313" key="2">
    <source>
        <dbReference type="Proteomes" id="UP001305647"/>
    </source>
</evidence>
<dbReference type="GO" id="GO:1903457">
    <property type="term" value="P:lactate catabolic process"/>
    <property type="evidence" value="ECO:0007669"/>
    <property type="project" value="TreeGrafter"/>
</dbReference>
<protein>
    <submittedName>
        <fullName evidence="1">Uncharacterized protein</fullName>
    </submittedName>
</protein>
<sequence length="129" mass="14511">MNESAPVDERTTFDTRVAHLGPQASVNFTIQRRARRPRWEVRVCYNDDELEHHGHPDCSTSNSPERAVALVSLKSADDVSAIARIYNRRNVHMVHFAAGSSVEGNFSHMDKILAFHPDDMGVMVQLVVN</sequence>
<dbReference type="PANTHER" id="PTHR11748:SF83">
    <property type="entry name" value="DEHYDROGENASE (CYTOCHROME), PUTATIVE (AFU_ORTHOLOGUE AFUA_1G17520)-RELATED"/>
    <property type="match status" value="1"/>
</dbReference>
<dbReference type="InterPro" id="IPR036318">
    <property type="entry name" value="FAD-bd_PCMH-like_sf"/>
</dbReference>
<dbReference type="GO" id="GO:0050660">
    <property type="term" value="F:flavin adenine dinucleotide binding"/>
    <property type="evidence" value="ECO:0007669"/>
    <property type="project" value="InterPro"/>
</dbReference>
<dbReference type="AlphaFoldDB" id="A0AAN6T1Z4"/>
<dbReference type="Gene3D" id="3.30.465.10">
    <property type="match status" value="1"/>
</dbReference>
<proteinExistence type="predicted"/>
<accession>A0AAN6T1Z4</accession>
<dbReference type="SUPFAM" id="SSF56176">
    <property type="entry name" value="FAD-binding/transporter-associated domain-like"/>
    <property type="match status" value="1"/>
</dbReference>
<dbReference type="EMBL" id="MU863636">
    <property type="protein sequence ID" value="KAK4101321.1"/>
    <property type="molecule type" value="Genomic_DNA"/>
</dbReference>
<dbReference type="InterPro" id="IPR016169">
    <property type="entry name" value="FAD-bd_PCMH_sub2"/>
</dbReference>
<dbReference type="PANTHER" id="PTHR11748">
    <property type="entry name" value="D-LACTATE DEHYDROGENASE"/>
    <property type="match status" value="1"/>
</dbReference>
<evidence type="ECO:0000313" key="1">
    <source>
        <dbReference type="EMBL" id="KAK4101321.1"/>
    </source>
</evidence>
<reference evidence="1" key="2">
    <citation type="submission" date="2023-05" db="EMBL/GenBank/DDBJ databases">
        <authorList>
            <consortium name="Lawrence Berkeley National Laboratory"/>
            <person name="Steindorff A."/>
            <person name="Hensen N."/>
            <person name="Bonometti L."/>
            <person name="Westerberg I."/>
            <person name="Brannstrom I.O."/>
            <person name="Guillou S."/>
            <person name="Cros-Aarteil S."/>
            <person name="Calhoun S."/>
            <person name="Haridas S."/>
            <person name="Kuo A."/>
            <person name="Mondo S."/>
            <person name="Pangilinan J."/>
            <person name="Riley R."/>
            <person name="Labutti K."/>
            <person name="Andreopoulos B."/>
            <person name="Lipzen A."/>
            <person name="Chen C."/>
            <person name="Yanf M."/>
            <person name="Daum C."/>
            <person name="Ng V."/>
            <person name="Clum A."/>
            <person name="Ohm R."/>
            <person name="Martin F."/>
            <person name="Silar P."/>
            <person name="Natvig D."/>
            <person name="Lalanne C."/>
            <person name="Gautier V."/>
            <person name="Ament-Velasquez S.L."/>
            <person name="Kruys A."/>
            <person name="Hutchinson M.I."/>
            <person name="Powell A.J."/>
            <person name="Barry K."/>
            <person name="Miller A.N."/>
            <person name="Grigoriev I.V."/>
            <person name="Debuchy R."/>
            <person name="Gladieux P."/>
            <person name="Thoren M.H."/>
            <person name="Johannesson H."/>
        </authorList>
    </citation>
    <scope>NUCLEOTIDE SEQUENCE</scope>
    <source>
        <strain evidence="1">CBS 757.83</strain>
    </source>
</reference>
<comment type="caution">
    <text evidence="1">The sequence shown here is derived from an EMBL/GenBank/DDBJ whole genome shotgun (WGS) entry which is preliminary data.</text>
</comment>
<organism evidence="1 2">
    <name type="scientific">Parathielavia hyrcaniae</name>
    <dbReference type="NCBI Taxonomy" id="113614"/>
    <lineage>
        <taxon>Eukaryota</taxon>
        <taxon>Fungi</taxon>
        <taxon>Dikarya</taxon>
        <taxon>Ascomycota</taxon>
        <taxon>Pezizomycotina</taxon>
        <taxon>Sordariomycetes</taxon>
        <taxon>Sordariomycetidae</taxon>
        <taxon>Sordariales</taxon>
        <taxon>Chaetomiaceae</taxon>
        <taxon>Parathielavia</taxon>
    </lineage>
</organism>
<reference evidence="1" key="1">
    <citation type="journal article" date="2023" name="Mol. Phylogenet. Evol.">
        <title>Genome-scale phylogeny and comparative genomics of the fungal order Sordariales.</title>
        <authorList>
            <person name="Hensen N."/>
            <person name="Bonometti L."/>
            <person name="Westerberg I."/>
            <person name="Brannstrom I.O."/>
            <person name="Guillou S."/>
            <person name="Cros-Aarteil S."/>
            <person name="Calhoun S."/>
            <person name="Haridas S."/>
            <person name="Kuo A."/>
            <person name="Mondo S."/>
            <person name="Pangilinan J."/>
            <person name="Riley R."/>
            <person name="LaButti K."/>
            <person name="Andreopoulos B."/>
            <person name="Lipzen A."/>
            <person name="Chen C."/>
            <person name="Yan M."/>
            <person name="Daum C."/>
            <person name="Ng V."/>
            <person name="Clum A."/>
            <person name="Steindorff A."/>
            <person name="Ohm R.A."/>
            <person name="Martin F."/>
            <person name="Silar P."/>
            <person name="Natvig D.O."/>
            <person name="Lalanne C."/>
            <person name="Gautier V."/>
            <person name="Ament-Velasquez S.L."/>
            <person name="Kruys A."/>
            <person name="Hutchinson M.I."/>
            <person name="Powell A.J."/>
            <person name="Barry K."/>
            <person name="Miller A.N."/>
            <person name="Grigoriev I.V."/>
            <person name="Debuchy R."/>
            <person name="Gladieux P."/>
            <person name="Hiltunen Thoren M."/>
            <person name="Johannesson H."/>
        </authorList>
    </citation>
    <scope>NUCLEOTIDE SEQUENCE</scope>
    <source>
        <strain evidence="1">CBS 757.83</strain>
    </source>
</reference>
<keyword evidence="2" id="KW-1185">Reference proteome</keyword>
<dbReference type="GO" id="GO:0008720">
    <property type="term" value="F:D-lactate dehydrogenase (NAD+) activity"/>
    <property type="evidence" value="ECO:0007669"/>
    <property type="project" value="TreeGrafter"/>
</dbReference>
<name>A0AAN6T1Z4_9PEZI</name>
<dbReference type="GO" id="GO:0004458">
    <property type="term" value="F:D-lactate dehydrogenase (cytochrome) activity"/>
    <property type="evidence" value="ECO:0007669"/>
    <property type="project" value="TreeGrafter"/>
</dbReference>
<gene>
    <name evidence="1" type="ORF">N658DRAFT_524146</name>
</gene>